<dbReference type="PROSITE" id="PS50850">
    <property type="entry name" value="MFS"/>
    <property type="match status" value="1"/>
</dbReference>
<feature type="region of interest" description="Disordered" evidence="6">
    <location>
        <begin position="24"/>
        <end position="44"/>
    </location>
</feature>
<comment type="subcellular location">
    <subcellularLocation>
        <location evidence="1">Membrane</location>
        <topology evidence="1">Multi-pass membrane protein</topology>
    </subcellularLocation>
</comment>
<evidence type="ECO:0000256" key="1">
    <source>
        <dbReference type="ARBA" id="ARBA00004141"/>
    </source>
</evidence>
<evidence type="ECO:0000313" key="9">
    <source>
        <dbReference type="EnsemblMetazoa" id="SCAU006317-PA"/>
    </source>
</evidence>
<feature type="transmembrane region" description="Helical" evidence="7">
    <location>
        <begin position="451"/>
        <end position="469"/>
    </location>
</feature>
<dbReference type="Proteomes" id="UP000095300">
    <property type="component" value="Unassembled WGS sequence"/>
</dbReference>
<feature type="transmembrane region" description="Helical" evidence="7">
    <location>
        <begin position="178"/>
        <end position="195"/>
    </location>
</feature>
<dbReference type="SUPFAM" id="SSF103473">
    <property type="entry name" value="MFS general substrate transporter"/>
    <property type="match status" value="1"/>
</dbReference>
<reference evidence="9" key="1">
    <citation type="submission" date="2020-05" db="UniProtKB">
        <authorList>
            <consortium name="EnsemblMetazoa"/>
        </authorList>
    </citation>
    <scope>IDENTIFICATION</scope>
    <source>
        <strain evidence="9">USDA</strain>
    </source>
</reference>
<evidence type="ECO:0000256" key="6">
    <source>
        <dbReference type="SAM" id="MobiDB-lite"/>
    </source>
</evidence>
<feature type="transmembrane region" description="Helical" evidence="7">
    <location>
        <begin position="538"/>
        <end position="557"/>
    </location>
</feature>
<dbReference type="Pfam" id="PF07690">
    <property type="entry name" value="MFS_1"/>
    <property type="match status" value="1"/>
</dbReference>
<dbReference type="STRING" id="35570.A0A1I8PAL4"/>
<evidence type="ECO:0000256" key="5">
    <source>
        <dbReference type="ARBA" id="ARBA00023136"/>
    </source>
</evidence>
<dbReference type="Gene3D" id="1.20.1250.20">
    <property type="entry name" value="MFS general substrate transporter like domains"/>
    <property type="match status" value="1"/>
</dbReference>
<keyword evidence="5 7" id="KW-0472">Membrane</keyword>
<dbReference type="InterPro" id="IPR036259">
    <property type="entry name" value="MFS_trans_sf"/>
</dbReference>
<evidence type="ECO:0000256" key="3">
    <source>
        <dbReference type="ARBA" id="ARBA00022692"/>
    </source>
</evidence>
<feature type="transmembrane region" description="Helical" evidence="7">
    <location>
        <begin position="513"/>
        <end position="532"/>
    </location>
</feature>
<dbReference type="InterPro" id="IPR020846">
    <property type="entry name" value="MFS_dom"/>
</dbReference>
<dbReference type="OrthoDB" id="10262656at2759"/>
<dbReference type="InterPro" id="IPR011701">
    <property type="entry name" value="MFS"/>
</dbReference>
<sequence length="559" mass="60317">MQFSQGEQSRHLPSLVEGNVGELAQQGEGSNSHPTTGNSSLMANGRDDTDGLALKMDPSIPPNAWEYNEILDVFGFGKVQWLLLINSGLLTITSMAAQLAVGIIGISSQCEFNMSQGEKGVMMAACVAGLVISTYLCGYLCDIWGRRAVLMWAMFIANFLQFVSMFVTNIWVFNLLNFLIGISLGGVSASIYCYLGEFICNKYRAVAINYSTMFVSVTAIYVPAISWLVLSGEWSWEITSSFVFRPWRLIILLSLLPGFIAALMLLVFPESPIFLLAQGKHKEAVEALDWVAKVNTGLHLETLLKTPHITLKPEELSEAALLTTGSGCSILSNIWKATVPLFHKPHGKNVILAVTVMMGMLFSSNGMQIWFPEIVNRSAGGAGDATICTVLDASYARDRIMATNNTMTKDVICDDTISTKTYVDNIVVGLAFLVGFSIQGALLNPLGRKNVLLASLAVGAVCGLLLHVVTDTTGILILFCLYILLPGLSMSIMCGALVDLVPTQLKGKTMSMGLTLGRVGLIASSNLIAAMLEPYCNGIFAIITLVIIGCAGLVYFLPI</sequence>
<gene>
    <name evidence="9" type="primary">106087576</name>
</gene>
<feature type="transmembrane region" description="Helical" evidence="7">
    <location>
        <begin position="426"/>
        <end position="444"/>
    </location>
</feature>
<keyword evidence="3 7" id="KW-0812">Transmembrane</keyword>
<feature type="domain" description="Major facilitator superfamily (MFS) profile" evidence="8">
    <location>
        <begin position="80"/>
        <end position="559"/>
    </location>
</feature>
<dbReference type="KEGG" id="scac:106087576"/>
<name>A0A1I8PAL4_STOCA</name>
<feature type="transmembrane region" description="Helical" evidence="7">
    <location>
        <begin position="249"/>
        <end position="268"/>
    </location>
</feature>
<dbReference type="VEuPathDB" id="VectorBase:SCAU006317"/>
<evidence type="ECO:0000313" key="10">
    <source>
        <dbReference type="Proteomes" id="UP000095300"/>
    </source>
</evidence>
<dbReference type="GO" id="GO:0022857">
    <property type="term" value="F:transmembrane transporter activity"/>
    <property type="evidence" value="ECO:0007669"/>
    <property type="project" value="InterPro"/>
</dbReference>
<proteinExistence type="predicted"/>
<feature type="transmembrane region" description="Helical" evidence="7">
    <location>
        <begin position="120"/>
        <end position="141"/>
    </location>
</feature>
<evidence type="ECO:0000256" key="2">
    <source>
        <dbReference type="ARBA" id="ARBA00022448"/>
    </source>
</evidence>
<dbReference type="PANTHER" id="PTHR23511:SF37">
    <property type="entry name" value="MAJOR FACILITATOR SUPERFAMILY (MFS) PROFILE DOMAIN-CONTAINING PROTEIN-RELATED"/>
    <property type="match status" value="1"/>
</dbReference>
<accession>A0A1I8PAL4</accession>
<protein>
    <recommendedName>
        <fullName evidence="8">Major facilitator superfamily (MFS) profile domain-containing protein</fullName>
    </recommendedName>
</protein>
<dbReference type="EnsemblMetazoa" id="SCAU006317-RA">
    <property type="protein sequence ID" value="SCAU006317-PA"/>
    <property type="gene ID" value="SCAU006317"/>
</dbReference>
<keyword evidence="4 7" id="KW-1133">Transmembrane helix</keyword>
<evidence type="ECO:0000259" key="8">
    <source>
        <dbReference type="PROSITE" id="PS50850"/>
    </source>
</evidence>
<dbReference type="GO" id="GO:0016020">
    <property type="term" value="C:membrane"/>
    <property type="evidence" value="ECO:0007669"/>
    <property type="project" value="UniProtKB-SubCell"/>
</dbReference>
<dbReference type="PANTHER" id="PTHR23511">
    <property type="entry name" value="SYNAPTIC VESICLE GLYCOPROTEIN 2"/>
    <property type="match status" value="1"/>
</dbReference>
<feature type="transmembrane region" description="Helical" evidence="7">
    <location>
        <begin position="350"/>
        <end position="371"/>
    </location>
</feature>
<feature type="transmembrane region" description="Helical" evidence="7">
    <location>
        <begin position="148"/>
        <end position="172"/>
    </location>
</feature>
<keyword evidence="10" id="KW-1185">Reference proteome</keyword>
<dbReference type="AlphaFoldDB" id="A0A1I8PAL4"/>
<feature type="transmembrane region" description="Helical" evidence="7">
    <location>
        <begin position="81"/>
        <end position="108"/>
    </location>
</feature>
<organism evidence="9 10">
    <name type="scientific">Stomoxys calcitrans</name>
    <name type="common">Stable fly</name>
    <name type="synonym">Conops calcitrans</name>
    <dbReference type="NCBI Taxonomy" id="35570"/>
    <lineage>
        <taxon>Eukaryota</taxon>
        <taxon>Metazoa</taxon>
        <taxon>Ecdysozoa</taxon>
        <taxon>Arthropoda</taxon>
        <taxon>Hexapoda</taxon>
        <taxon>Insecta</taxon>
        <taxon>Pterygota</taxon>
        <taxon>Neoptera</taxon>
        <taxon>Endopterygota</taxon>
        <taxon>Diptera</taxon>
        <taxon>Brachycera</taxon>
        <taxon>Muscomorpha</taxon>
        <taxon>Muscoidea</taxon>
        <taxon>Muscidae</taxon>
        <taxon>Stomoxys</taxon>
    </lineage>
</organism>
<feature type="transmembrane region" description="Helical" evidence="7">
    <location>
        <begin position="475"/>
        <end position="501"/>
    </location>
</feature>
<evidence type="ECO:0000256" key="4">
    <source>
        <dbReference type="ARBA" id="ARBA00022989"/>
    </source>
</evidence>
<evidence type="ECO:0000256" key="7">
    <source>
        <dbReference type="SAM" id="Phobius"/>
    </source>
</evidence>
<feature type="compositionally biased region" description="Polar residues" evidence="6">
    <location>
        <begin position="27"/>
        <end position="42"/>
    </location>
</feature>
<keyword evidence="2" id="KW-0813">Transport</keyword>
<feature type="transmembrane region" description="Helical" evidence="7">
    <location>
        <begin position="207"/>
        <end position="229"/>
    </location>
</feature>